<gene>
    <name evidence="1" type="ORF">AAFH96_36295</name>
</gene>
<sequence>MSSDSGQRGLNRRTLLAGAGAIAATTVTGVAAGANPAAAAGWWGYSNLVQAVTDGSWIYELANLPSLGNVYVANPWTDTSSRTPRHRVVVVDAEARRVKGEIDLGEGSAFGLAANHETNIVYAGDQVFTRKVYAIDGRTNRVIGSTEVDGGEPRGLAVNPNTNKLYVTLTNQGKVAVLDGASLTVEAVVEIGSIEPAKVAVNPVTNKVYVSNANRRGTDSSVTVIDGATNAITATIPVDRYALGISVNPVTNKIYVSNYTSETLTVIDGASNGIVGKAYVGGSPTGVEVNPATNKIYVTIFEGKGAVTVVDSNTQQVRRLRVRPAALGITVNPRSGRVYSSSQTEGSVFLVDES</sequence>
<dbReference type="InterPro" id="IPR015943">
    <property type="entry name" value="WD40/YVTN_repeat-like_dom_sf"/>
</dbReference>
<proteinExistence type="predicted"/>
<evidence type="ECO:0000313" key="1">
    <source>
        <dbReference type="EMBL" id="MFB6398495.1"/>
    </source>
</evidence>
<dbReference type="InterPro" id="IPR011048">
    <property type="entry name" value="Haem_d1_sf"/>
</dbReference>
<name>A0ABV5D2K1_9ACTN</name>
<dbReference type="Gene3D" id="2.130.10.10">
    <property type="entry name" value="YVTN repeat-like/Quinoprotein amine dehydrogenase"/>
    <property type="match status" value="2"/>
</dbReference>
<dbReference type="RefSeq" id="WP_375737247.1">
    <property type="nucleotide sequence ID" value="NZ_JBCGDC010000258.1"/>
</dbReference>
<dbReference type="EMBL" id="JBCGDC010000258">
    <property type="protein sequence ID" value="MFB6398495.1"/>
    <property type="molecule type" value="Genomic_DNA"/>
</dbReference>
<dbReference type="PANTHER" id="PTHR47197:SF3">
    <property type="entry name" value="DIHYDRO-HEME D1 DEHYDROGENASE"/>
    <property type="match status" value="1"/>
</dbReference>
<protein>
    <recommendedName>
        <fullName evidence="3">YncE family protein</fullName>
    </recommendedName>
</protein>
<evidence type="ECO:0000313" key="2">
    <source>
        <dbReference type="Proteomes" id="UP001582793"/>
    </source>
</evidence>
<dbReference type="Proteomes" id="UP001582793">
    <property type="component" value="Unassembled WGS sequence"/>
</dbReference>
<dbReference type="PANTHER" id="PTHR47197">
    <property type="entry name" value="PROTEIN NIRF"/>
    <property type="match status" value="1"/>
</dbReference>
<dbReference type="SUPFAM" id="SSF51004">
    <property type="entry name" value="C-terminal (heme d1) domain of cytochrome cd1-nitrite reductase"/>
    <property type="match status" value="1"/>
</dbReference>
<reference evidence="1 2" key="1">
    <citation type="submission" date="2024-04" db="EMBL/GenBank/DDBJ databases">
        <title>Polymorphospora sp. isolated from Baiyangdian Lake in Xiong'an New Area.</title>
        <authorList>
            <person name="Zhang X."/>
            <person name="Liu J."/>
        </authorList>
    </citation>
    <scope>NUCLEOTIDE SEQUENCE [LARGE SCALE GENOMIC DNA]</scope>
    <source>
        <strain evidence="1 2">2-325</strain>
    </source>
</reference>
<dbReference type="InterPro" id="IPR006311">
    <property type="entry name" value="TAT_signal"/>
</dbReference>
<dbReference type="InterPro" id="IPR051200">
    <property type="entry name" value="Host-pathogen_enzymatic-act"/>
</dbReference>
<keyword evidence="2" id="KW-1185">Reference proteome</keyword>
<comment type="caution">
    <text evidence="1">The sequence shown here is derived from an EMBL/GenBank/DDBJ whole genome shotgun (WGS) entry which is preliminary data.</text>
</comment>
<organism evidence="1 2">
    <name type="scientific">Polymorphospora lycopeni</name>
    <dbReference type="NCBI Taxonomy" id="3140240"/>
    <lineage>
        <taxon>Bacteria</taxon>
        <taxon>Bacillati</taxon>
        <taxon>Actinomycetota</taxon>
        <taxon>Actinomycetes</taxon>
        <taxon>Micromonosporales</taxon>
        <taxon>Micromonosporaceae</taxon>
        <taxon>Polymorphospora</taxon>
    </lineage>
</organism>
<accession>A0ABV5D2K1</accession>
<evidence type="ECO:0008006" key="3">
    <source>
        <dbReference type="Google" id="ProtNLM"/>
    </source>
</evidence>
<dbReference type="PROSITE" id="PS51318">
    <property type="entry name" value="TAT"/>
    <property type="match status" value="1"/>
</dbReference>